<dbReference type="KEGG" id="scac:106080413"/>
<dbReference type="AlphaFoldDB" id="A0A1I8PQ86"/>
<dbReference type="PANTHER" id="PTHR11346">
    <property type="entry name" value="GALECTIN"/>
    <property type="match status" value="1"/>
</dbReference>
<dbReference type="PROSITE" id="PS51304">
    <property type="entry name" value="GALECTIN"/>
    <property type="match status" value="2"/>
</dbReference>
<dbReference type="Proteomes" id="UP000095300">
    <property type="component" value="Unassembled WGS sequence"/>
</dbReference>
<dbReference type="FunFam" id="2.60.120.200:FF:000257">
    <property type="entry name" value="Galectin"/>
    <property type="match status" value="1"/>
</dbReference>
<protein>
    <recommendedName>
        <fullName evidence="2">Galectin</fullName>
    </recommendedName>
</protein>
<dbReference type="Pfam" id="PF00337">
    <property type="entry name" value="Gal-bind_lectin"/>
    <property type="match status" value="2"/>
</dbReference>
<dbReference type="SMART" id="SM00908">
    <property type="entry name" value="Gal-bind_lectin"/>
    <property type="match status" value="2"/>
</dbReference>
<organism evidence="4 5">
    <name type="scientific">Stomoxys calcitrans</name>
    <name type="common">Stable fly</name>
    <name type="synonym">Conops calcitrans</name>
    <dbReference type="NCBI Taxonomy" id="35570"/>
    <lineage>
        <taxon>Eukaryota</taxon>
        <taxon>Metazoa</taxon>
        <taxon>Ecdysozoa</taxon>
        <taxon>Arthropoda</taxon>
        <taxon>Hexapoda</taxon>
        <taxon>Insecta</taxon>
        <taxon>Pterygota</taxon>
        <taxon>Neoptera</taxon>
        <taxon>Endopterygota</taxon>
        <taxon>Diptera</taxon>
        <taxon>Brachycera</taxon>
        <taxon>Muscomorpha</taxon>
        <taxon>Muscoidea</taxon>
        <taxon>Muscidae</taxon>
        <taxon>Stomoxys</taxon>
    </lineage>
</organism>
<dbReference type="SMART" id="SM00276">
    <property type="entry name" value="GLECT"/>
    <property type="match status" value="2"/>
</dbReference>
<evidence type="ECO:0000259" key="3">
    <source>
        <dbReference type="PROSITE" id="PS51304"/>
    </source>
</evidence>
<reference evidence="4" key="1">
    <citation type="submission" date="2020-05" db="UniProtKB">
        <authorList>
            <consortium name="EnsemblMetazoa"/>
        </authorList>
    </citation>
    <scope>IDENTIFICATION</scope>
    <source>
        <strain evidence="4">USDA</strain>
    </source>
</reference>
<accession>A0A1I8PQ86</accession>
<dbReference type="CDD" id="cd00070">
    <property type="entry name" value="GLECT"/>
    <property type="match status" value="2"/>
</dbReference>
<evidence type="ECO:0000256" key="1">
    <source>
        <dbReference type="ARBA" id="ARBA00022734"/>
    </source>
</evidence>
<feature type="domain" description="Galectin" evidence="3">
    <location>
        <begin position="5"/>
        <end position="145"/>
    </location>
</feature>
<dbReference type="VEuPathDB" id="VectorBase:SCAU010097"/>
<feature type="domain" description="Galectin" evidence="3">
    <location>
        <begin position="164"/>
        <end position="300"/>
    </location>
</feature>
<dbReference type="Gene3D" id="2.60.120.200">
    <property type="match status" value="2"/>
</dbReference>
<dbReference type="SUPFAM" id="SSF49899">
    <property type="entry name" value="Concanavalin A-like lectins/glucanases"/>
    <property type="match status" value="2"/>
</dbReference>
<keyword evidence="1 2" id="KW-0430">Lectin</keyword>
<dbReference type="InterPro" id="IPR001079">
    <property type="entry name" value="Galectin_CRD"/>
</dbReference>
<evidence type="ECO:0000313" key="4">
    <source>
        <dbReference type="EnsemblMetazoa" id="SCAU010097-PB"/>
    </source>
</evidence>
<dbReference type="OrthoDB" id="6251307at2759"/>
<proteinExistence type="predicted"/>
<evidence type="ECO:0000313" key="5">
    <source>
        <dbReference type="Proteomes" id="UP000095300"/>
    </source>
</evidence>
<dbReference type="PANTHER" id="PTHR11346:SF189">
    <property type="entry name" value="GALECTIN"/>
    <property type="match status" value="1"/>
</dbReference>
<dbReference type="InterPro" id="IPR044156">
    <property type="entry name" value="Galectin-like"/>
</dbReference>
<sequence>MLTDFAGNLAHPLEFGHALEIVGKTIDGASKFNLSLMTCKSIINPKADIGFRMSVYFRENIIIRNARINGQWGEEEAEGISRYSQPNPIPSGDFFMIYILACEDKFHISINSIPYCTFKYRLPLESLRAIELKDQIQAIKQIDHRSVFPNPWPPIHASDYFKAFSNDAPILFSPGHVIVITARCFNNKKGQFIIKFMDTDTKREELHFSVRFDEKVVVRNSHNSKFEFGQEERHGHFPFVFNQQFKLAIAFTESEFLTAVDGYNFCSYAYRTPNILQKLVGFKIACTKGLHMHVTGVDHVQTGNSLCRGFEELTRFDKECT</sequence>
<dbReference type="EnsemblMetazoa" id="SCAU010097-RB">
    <property type="protein sequence ID" value="SCAU010097-PB"/>
    <property type="gene ID" value="SCAU010097"/>
</dbReference>
<evidence type="ECO:0000256" key="2">
    <source>
        <dbReference type="RuleBase" id="RU102079"/>
    </source>
</evidence>
<dbReference type="InterPro" id="IPR013320">
    <property type="entry name" value="ConA-like_dom_sf"/>
</dbReference>
<gene>
    <name evidence="4" type="primary">106080413</name>
</gene>
<dbReference type="GO" id="GO:0030246">
    <property type="term" value="F:carbohydrate binding"/>
    <property type="evidence" value="ECO:0007669"/>
    <property type="project" value="UniProtKB-UniRule"/>
</dbReference>
<keyword evidence="5" id="KW-1185">Reference proteome</keyword>
<name>A0A1I8PQ86_STOCA</name>